<name>A0ABR0RL94_9EURO</name>
<keyword evidence="3" id="KW-1185">Reference proteome</keyword>
<feature type="region of interest" description="Disordered" evidence="1">
    <location>
        <begin position="98"/>
        <end position="125"/>
    </location>
</feature>
<feature type="region of interest" description="Disordered" evidence="1">
    <location>
        <begin position="1"/>
        <end position="81"/>
    </location>
</feature>
<evidence type="ECO:0000256" key="1">
    <source>
        <dbReference type="SAM" id="MobiDB-lite"/>
    </source>
</evidence>
<dbReference type="RefSeq" id="XP_064729456.1">
    <property type="nucleotide sequence ID" value="XM_064875056.1"/>
</dbReference>
<feature type="compositionally biased region" description="Basic and acidic residues" evidence="1">
    <location>
        <begin position="712"/>
        <end position="725"/>
    </location>
</feature>
<dbReference type="GeneID" id="90000093"/>
<feature type="compositionally biased region" description="Basic and acidic residues" evidence="1">
    <location>
        <begin position="556"/>
        <end position="574"/>
    </location>
</feature>
<dbReference type="Proteomes" id="UP001334248">
    <property type="component" value="Unassembled WGS sequence"/>
</dbReference>
<feature type="region of interest" description="Disordered" evidence="1">
    <location>
        <begin position="691"/>
        <end position="749"/>
    </location>
</feature>
<feature type="compositionally biased region" description="Basic and acidic residues" evidence="1">
    <location>
        <begin position="115"/>
        <end position="125"/>
    </location>
</feature>
<organism evidence="2 3">
    <name type="scientific">Knufia obscura</name>
    <dbReference type="NCBI Taxonomy" id="1635080"/>
    <lineage>
        <taxon>Eukaryota</taxon>
        <taxon>Fungi</taxon>
        <taxon>Dikarya</taxon>
        <taxon>Ascomycota</taxon>
        <taxon>Pezizomycotina</taxon>
        <taxon>Eurotiomycetes</taxon>
        <taxon>Chaetothyriomycetidae</taxon>
        <taxon>Chaetothyriales</taxon>
        <taxon>Trichomeriaceae</taxon>
        <taxon>Knufia</taxon>
    </lineage>
</organism>
<evidence type="ECO:0000313" key="2">
    <source>
        <dbReference type="EMBL" id="KAK5941366.1"/>
    </source>
</evidence>
<feature type="compositionally biased region" description="Basic and acidic residues" evidence="1">
    <location>
        <begin position="502"/>
        <end position="516"/>
    </location>
</feature>
<feature type="compositionally biased region" description="Polar residues" evidence="1">
    <location>
        <begin position="481"/>
        <end position="498"/>
    </location>
</feature>
<proteinExistence type="predicted"/>
<accession>A0ABR0RL94</accession>
<gene>
    <name evidence="2" type="ORF">PMZ80_006644</name>
</gene>
<reference evidence="2 3" key="1">
    <citation type="journal article" date="2023" name="Res Sq">
        <title>Genomic and morphological characterization of Knufia obscura isolated from the Mars 2020 spacecraft assembly facility.</title>
        <authorList>
            <person name="Chander A.M."/>
            <person name="Teixeira M.M."/>
            <person name="Singh N.K."/>
            <person name="Williams M.P."/>
            <person name="Parker C.W."/>
            <person name="Leo P."/>
            <person name="Stajich J.E."/>
            <person name="Torok T."/>
            <person name="Tighe S."/>
            <person name="Mason C.E."/>
            <person name="Venkateswaran K."/>
        </authorList>
    </citation>
    <scope>NUCLEOTIDE SEQUENCE [LARGE SCALE GENOMIC DNA]</scope>
    <source>
        <strain evidence="2 3">CCFEE 5817</strain>
    </source>
</reference>
<dbReference type="EMBL" id="JAVHJV010000007">
    <property type="protein sequence ID" value="KAK5941366.1"/>
    <property type="molecule type" value="Genomic_DNA"/>
</dbReference>
<feature type="compositionally biased region" description="Basic and acidic residues" evidence="1">
    <location>
        <begin position="737"/>
        <end position="749"/>
    </location>
</feature>
<feature type="compositionally biased region" description="Basic and acidic residues" evidence="1">
    <location>
        <begin position="52"/>
        <end position="67"/>
    </location>
</feature>
<feature type="region of interest" description="Disordered" evidence="1">
    <location>
        <begin position="481"/>
        <end position="617"/>
    </location>
</feature>
<evidence type="ECO:0000313" key="3">
    <source>
        <dbReference type="Proteomes" id="UP001334248"/>
    </source>
</evidence>
<protein>
    <submittedName>
        <fullName evidence="2">Uncharacterized protein</fullName>
    </submittedName>
</protein>
<feature type="compositionally biased region" description="Basic and acidic residues" evidence="1">
    <location>
        <begin position="541"/>
        <end position="550"/>
    </location>
</feature>
<sequence>MPPSVRAEVSLSNSDIARRPSKAPVRWIDEGSGQSLNNPLNIDDDNDTTMPTREDRQDRDYIPEAKTKTAAPKQSRGAQPHYLSWDLSKLQAEYAKLRSENKTVQQSATDIRRKRTEDRKDLNEEKKERIRLQKELKQSQKDIEALESKLEQQEDTHSAAIEELKEVSSKAEHDFHAMLKKGKYESLPDDIIRDKFKAIKTKCRDWVSEWHGTGAPTNWPEIWSRIRALATDQDDFELNRLLERRIKTMGQQKRLLCHTIVTTRVLRAFFAHAFGFFGIKPRDKEVPNMLGKVMKTFVRDDCGKAISWRAETIRRLRGLLSVEGLLAKPERFDSTDMGKLCLSKAESTIELIATDLLRKVGITDKEAARRSLDLAKIYFDAAILSLELWSQKSDMRIVGANVLCKEKFMVHSSVYDPYYSMGMDEDDHTLDGRDIQYVVVPSIRAFGNADGENLDQVKTWMPGLVLLFEDLDEDALSLTSARNIQEGSQPTPKRNQNFPGIEEERSSKRAKTDDTTVRPSAATQAAVSAGRSLDQKNSPKRPVDRKHSNDSPRSSHRPDHIQTDLADRSTDNRSAKGAPPIQTLPSGTQVNKQKHELSFTPPKGSPDHPLSGLNNLVKSANQPHTFDRSQNHPLAAPQSPYVHVLAASEKQIMKSEVPISTTQVPTPIENTWKEEDYLKLVDARKRKVAVRHGVEPAQANNDAEQTPQQEQEPERIRAAREEAKAFQKLSSGTDATSIRRVEIKQEPLD</sequence>
<feature type="compositionally biased region" description="Polar residues" evidence="1">
    <location>
        <begin position="517"/>
        <end position="526"/>
    </location>
</feature>
<comment type="caution">
    <text evidence="2">The sequence shown here is derived from an EMBL/GenBank/DDBJ whole genome shotgun (WGS) entry which is preliminary data.</text>
</comment>